<dbReference type="AlphaFoldDB" id="A0A2T4FTR5"/>
<organism evidence="2 3">
    <name type="scientific">Pseudomonas palleroniana</name>
    <dbReference type="NCBI Taxonomy" id="191390"/>
    <lineage>
        <taxon>Bacteria</taxon>
        <taxon>Pseudomonadati</taxon>
        <taxon>Pseudomonadota</taxon>
        <taxon>Gammaproteobacteria</taxon>
        <taxon>Pseudomonadales</taxon>
        <taxon>Pseudomonadaceae</taxon>
        <taxon>Pseudomonas</taxon>
    </lineage>
</organism>
<name>A0A2T4FTR5_9PSED</name>
<evidence type="ECO:0000313" key="2">
    <source>
        <dbReference type="EMBL" id="PTC26758.1"/>
    </source>
</evidence>
<dbReference type="EMBL" id="PYWX01000040">
    <property type="protein sequence ID" value="PTC26758.1"/>
    <property type="molecule type" value="Genomic_DNA"/>
</dbReference>
<feature type="region of interest" description="Disordered" evidence="1">
    <location>
        <begin position="1"/>
        <end position="22"/>
    </location>
</feature>
<dbReference type="Proteomes" id="UP000240476">
    <property type="component" value="Unassembled WGS sequence"/>
</dbReference>
<keyword evidence="3" id="KW-1185">Reference proteome</keyword>
<protein>
    <submittedName>
        <fullName evidence="2">Uncharacterized protein</fullName>
    </submittedName>
</protein>
<proteinExistence type="predicted"/>
<comment type="caution">
    <text evidence="2">The sequence shown here is derived from an EMBL/GenBank/DDBJ whole genome shotgun (WGS) entry which is preliminary data.</text>
</comment>
<evidence type="ECO:0000313" key="3">
    <source>
        <dbReference type="Proteomes" id="UP000240476"/>
    </source>
</evidence>
<gene>
    <name evidence="2" type="ORF">C9383_14210</name>
</gene>
<evidence type="ECO:0000256" key="1">
    <source>
        <dbReference type="SAM" id="MobiDB-lite"/>
    </source>
</evidence>
<reference evidence="2 3" key="1">
    <citation type="submission" date="2018-03" db="EMBL/GenBank/DDBJ databases">
        <title>Draft genome sequence of the type strain of Pseudomonas palleroniana LMG 23076, isolated from rice in Cameroon.</title>
        <authorList>
            <person name="Tambong J.T."/>
        </authorList>
    </citation>
    <scope>NUCLEOTIDE SEQUENCE [LARGE SCALE GENOMIC DNA]</scope>
    <source>
        <strain evidence="2 3">LMG 23076</strain>
    </source>
</reference>
<accession>A0A2T4FTR5</accession>
<sequence length="63" mass="6751">ARDSNLVLTDGTRSVPGGIPTQSVGTIMRNRVRRLSAKIVPTLRVGTHPVTLCVTTARDSTSY</sequence>
<feature type="non-terminal residue" evidence="2">
    <location>
        <position position="1"/>
    </location>
</feature>